<comment type="caution">
    <text evidence="1">The sequence shown here is derived from an EMBL/GenBank/DDBJ whole genome shotgun (WGS) entry which is preliminary data.</text>
</comment>
<dbReference type="Proteomes" id="UP000622797">
    <property type="component" value="Unassembled WGS sequence"/>
</dbReference>
<gene>
    <name evidence="1" type="ORF">FSARC_14554</name>
</gene>
<dbReference type="OrthoDB" id="2151982at2759"/>
<reference evidence="1" key="2">
    <citation type="submission" date="2020-05" db="EMBL/GenBank/DDBJ databases">
        <authorList>
            <person name="Kim H.-S."/>
            <person name="Proctor R.H."/>
            <person name="Brown D.W."/>
        </authorList>
    </citation>
    <scope>NUCLEOTIDE SEQUENCE</scope>
    <source>
        <strain evidence="1">NRRL 20472</strain>
    </source>
</reference>
<protein>
    <submittedName>
        <fullName evidence="1">Uncharacterized protein</fullName>
    </submittedName>
</protein>
<organism evidence="1 2">
    <name type="scientific">Fusarium sarcochroum</name>
    <dbReference type="NCBI Taxonomy" id="1208366"/>
    <lineage>
        <taxon>Eukaryota</taxon>
        <taxon>Fungi</taxon>
        <taxon>Dikarya</taxon>
        <taxon>Ascomycota</taxon>
        <taxon>Pezizomycotina</taxon>
        <taxon>Sordariomycetes</taxon>
        <taxon>Hypocreomycetidae</taxon>
        <taxon>Hypocreales</taxon>
        <taxon>Nectriaceae</taxon>
        <taxon>Fusarium</taxon>
        <taxon>Fusarium lateritium species complex</taxon>
    </lineage>
</organism>
<evidence type="ECO:0000313" key="1">
    <source>
        <dbReference type="EMBL" id="KAF4944884.1"/>
    </source>
</evidence>
<dbReference type="EMBL" id="JABEXW010001280">
    <property type="protein sequence ID" value="KAF4944884.1"/>
    <property type="molecule type" value="Genomic_DNA"/>
</dbReference>
<name>A0A8H4WPA8_9HYPO</name>
<proteinExistence type="predicted"/>
<dbReference type="AlphaFoldDB" id="A0A8H4WPA8"/>
<accession>A0A8H4WPA8</accession>
<keyword evidence="2" id="KW-1185">Reference proteome</keyword>
<sequence>MDLPQLSSQGIPVRFPDCCLSLSTKLLQILTNKFSNTTLSGETPTVLSIGSGSGILEAFLLAQLNNSSSAKFNIEGVEVQQTSGKEPVNKYLPEQAIYTVRGTWDVVTRLQEPDVRALMFVYPRQPALVSAHTKAIAEQGLNVEVIVWLGPMADWQVFESCFIASGEHEHRLFTVAEKMQGLEAGLDEYELMVVMRRPDYNCGKLSQ</sequence>
<reference evidence="1" key="1">
    <citation type="journal article" date="2020" name="BMC Genomics">
        <title>Correction to: Identification and distribution of gene clusters required for synthesis of sphingolipid metabolism inhibitors in diverse species of the filamentous fungus Fusarium.</title>
        <authorList>
            <person name="Kim H.S."/>
            <person name="Lohmar J.M."/>
            <person name="Busman M."/>
            <person name="Brown D.W."/>
            <person name="Naumann T.A."/>
            <person name="Divon H.H."/>
            <person name="Lysoe E."/>
            <person name="Uhlig S."/>
            <person name="Proctor R.H."/>
        </authorList>
    </citation>
    <scope>NUCLEOTIDE SEQUENCE</scope>
    <source>
        <strain evidence="1">NRRL 20472</strain>
    </source>
</reference>
<evidence type="ECO:0000313" key="2">
    <source>
        <dbReference type="Proteomes" id="UP000622797"/>
    </source>
</evidence>